<dbReference type="SUPFAM" id="SSF56042">
    <property type="entry name" value="PurM C-terminal domain-like"/>
    <property type="match status" value="2"/>
</dbReference>
<dbReference type="GO" id="GO:0005737">
    <property type="term" value="C:cytoplasm"/>
    <property type="evidence" value="ECO:0007669"/>
    <property type="project" value="TreeGrafter"/>
</dbReference>
<dbReference type="AlphaFoldDB" id="A0A412EQI3"/>
<dbReference type="SUPFAM" id="SSF52317">
    <property type="entry name" value="Class I glutamine amidotransferase-like"/>
    <property type="match status" value="1"/>
</dbReference>
<dbReference type="InterPro" id="IPR036676">
    <property type="entry name" value="PurM-like_C_sf"/>
</dbReference>
<reference evidence="9 10" key="1">
    <citation type="submission" date="2018-08" db="EMBL/GenBank/DDBJ databases">
        <title>A genome reference for cultivated species of the human gut microbiota.</title>
        <authorList>
            <person name="Zou Y."/>
            <person name="Xue W."/>
            <person name="Luo G."/>
        </authorList>
    </citation>
    <scope>NUCLEOTIDE SEQUENCE [LARGE SCALE GENOMIC DNA]</scope>
    <source>
        <strain evidence="9 10">AF25-21</strain>
    </source>
</reference>
<dbReference type="PANTHER" id="PTHR10099">
    <property type="entry name" value="PHOSPHORIBOSYLFORMYLGLYCINAMIDINE SYNTHASE"/>
    <property type="match status" value="1"/>
</dbReference>
<dbReference type="CDD" id="cd02204">
    <property type="entry name" value="PurL_repeat2"/>
    <property type="match status" value="1"/>
</dbReference>
<feature type="domain" description="Phosphoribosylformylglycinamidine synthase linker" evidence="8">
    <location>
        <begin position="182"/>
        <end position="229"/>
    </location>
</feature>
<dbReference type="SMART" id="SM01211">
    <property type="entry name" value="GATase_5"/>
    <property type="match status" value="1"/>
</dbReference>
<evidence type="ECO:0000259" key="7">
    <source>
        <dbReference type="Pfam" id="PF02769"/>
    </source>
</evidence>
<keyword evidence="2" id="KW-0479">Metal-binding</keyword>
<proteinExistence type="predicted"/>
<keyword evidence="5" id="KW-0067">ATP-binding</keyword>
<gene>
    <name evidence="9" type="ORF">DWY46_10220</name>
</gene>
<dbReference type="NCBIfam" id="TIGR01857">
    <property type="entry name" value="FGAM-synthase"/>
    <property type="match status" value="1"/>
</dbReference>
<keyword evidence="4" id="KW-0658">Purine biosynthesis</keyword>
<dbReference type="InterPro" id="IPR036921">
    <property type="entry name" value="PurM-like_N_sf"/>
</dbReference>
<dbReference type="GO" id="GO:0004642">
    <property type="term" value="F:phosphoribosylformylglycinamidine synthase activity"/>
    <property type="evidence" value="ECO:0007669"/>
    <property type="project" value="UniProtKB-EC"/>
</dbReference>
<dbReference type="CDD" id="cd02203">
    <property type="entry name" value="PurL_repeat1"/>
    <property type="match status" value="1"/>
</dbReference>
<dbReference type="FunFam" id="3.30.1330.10:FF:000013">
    <property type="entry name" value="Phosphoribosylformylglycinamidine synthase"/>
    <property type="match status" value="1"/>
</dbReference>
<protein>
    <submittedName>
        <fullName evidence="9">Phosphoribosylformylglycinamidine synthase</fullName>
        <ecNumber evidence="9">6.3.5.3</ecNumber>
    </submittedName>
</protein>
<keyword evidence="6" id="KW-0460">Magnesium</keyword>
<dbReference type="Pfam" id="PF02769">
    <property type="entry name" value="AIRS_C"/>
    <property type="match status" value="1"/>
</dbReference>
<evidence type="ECO:0000259" key="8">
    <source>
        <dbReference type="Pfam" id="PF18072"/>
    </source>
</evidence>
<sequence length="1252" mass="138549">MSNVRRVYVEKKPAYAVQAKELKHEISSYLGIKSATNVRVLIRYDVENISDEVFEKACRTVFAEPPVDALYLEKFEAAEGAKIFSVEYLPGQFDQRADSAVQCVQFLDGDAQPIIRSATTYVIEGNVTDEEFDAIKHHCINPVDSRETGLEKPETLVTVFPEPEDVKIFDGFKEMSEADLKALYDSLNLAMTFKDFQHIQNYFKNEEKRDPSMTEIRVLDTYWSDHCRHTTFSTELTDVKFDEGDYKEPIVKTYEKYLADREVLYKGRDDKFVCLMDLALMAMKKLKSEGKLADQEESDEINACSIVVPVDVDGKEEEWLINFKNETHNHPTEIEPFGGAATCLGGAIRDPLSGRTYVYQAMRVTGAADPTVSVKETLKGKLPQKKLVRSAAHGYSSYGNQIGLATGYVKEIYHPDYVAKRMEIGAVMGAAPRRAVIRENSDPGDIIILLGGRTGRDGIGGATGSSKVHTEASIEVCGAEVQKGNAPTERKIQRMFRREEVSYIIKKCNDFGAGGVSVAIGELADGLRVDLDKVPKKYAGLDGTEIAISESQERMAVVVDPKDVDKFLGFANEENLEAIPVAVVTEEPRLVLTWRGKEIVNISRAFLDTNGAHQETTVEVEIPNKDGNLFEERPDVVDVKAKWLETLADLNVCSQKGLVEMFDGSIGAGSVFMPYGGQYQLTETQSMVAKVPVQNGKTDTVTMMSYGFDPYLSSWSPYHGAAYAVTESVARIVATGGDYKKIRFTFQEYFRRMTEDPKRWSQPFSALLGAYAAQMGFGLPSIGGKDSMSGTFNEIDVPPTLVSFAVDVAKIQDVITPELKKAGNKLVWLRAPRDQYDLPDYAGIMDRYEKLHNDIQAGKVVSAYALDRHGIAAAVSKMAFGNALGVKIEHNLDPRDFFAPGFGDIIMEVPADKVGQLSITYTLIGEVTDDGKFSYGNTVITEKEAEEAWKGTLERVFKTTSGEDNEKQAKDDLYHAENIYVCKHKVVKPRVFIPVFPGTNCEYDSTRAFERAGAEVDVKVFKNLTAEDIHDSVELFTKAIDQAQIIMFPGGFSAGDEPDGSAKFFATAFQNAKIKEAVMKLVNERDGLALGICNGFQALIKLGLVPYGEICGQKADSPTLTFNTIGRHISKMVYTKVVSNKSPWLQKAQLGGVYCNPASHGEGRFVANDEWLAKLFANGQVATQYVTPAGELSADEEWNVNGSYMNIEGITSPDGRILGKMAHSERRGDGVAVNIYGEQDIKIFESGVEYFK</sequence>
<dbReference type="Gene3D" id="3.30.1330.10">
    <property type="entry name" value="PurM-like, N-terminal domain"/>
    <property type="match status" value="2"/>
</dbReference>
<dbReference type="InterPro" id="IPR029062">
    <property type="entry name" value="Class_I_gatase-like"/>
</dbReference>
<dbReference type="EMBL" id="QRUH01000007">
    <property type="protein sequence ID" value="RGR48634.1"/>
    <property type="molecule type" value="Genomic_DNA"/>
</dbReference>
<dbReference type="EC" id="6.3.5.3" evidence="9"/>
<dbReference type="RefSeq" id="WP_118031441.1">
    <property type="nucleotide sequence ID" value="NZ_QRUH01000007.1"/>
</dbReference>
<comment type="caution">
    <text evidence="9">The sequence shown here is derived from an EMBL/GenBank/DDBJ whole genome shotgun (WGS) entry which is preliminary data.</text>
</comment>
<dbReference type="Gene3D" id="3.40.50.880">
    <property type="match status" value="1"/>
</dbReference>
<name>A0A412EQI3_9FIRM</name>
<dbReference type="GO" id="GO:0046872">
    <property type="term" value="F:metal ion binding"/>
    <property type="evidence" value="ECO:0007669"/>
    <property type="project" value="UniProtKB-KW"/>
</dbReference>
<dbReference type="Proteomes" id="UP000285839">
    <property type="component" value="Unassembled WGS sequence"/>
</dbReference>
<evidence type="ECO:0000256" key="4">
    <source>
        <dbReference type="ARBA" id="ARBA00022755"/>
    </source>
</evidence>
<evidence type="ECO:0000256" key="3">
    <source>
        <dbReference type="ARBA" id="ARBA00022741"/>
    </source>
</evidence>
<dbReference type="PANTHER" id="PTHR10099:SF1">
    <property type="entry name" value="PHOSPHORIBOSYLFORMYLGLYCINAMIDINE SYNTHASE"/>
    <property type="match status" value="1"/>
</dbReference>
<evidence type="ECO:0000313" key="10">
    <source>
        <dbReference type="Proteomes" id="UP000285839"/>
    </source>
</evidence>
<dbReference type="InterPro" id="IPR010918">
    <property type="entry name" value="PurM-like_C_dom"/>
</dbReference>
<dbReference type="InterPro" id="IPR010141">
    <property type="entry name" value="FGAM_synthase"/>
</dbReference>
<organism evidence="9 10">
    <name type="scientific">Blautia obeum</name>
    <dbReference type="NCBI Taxonomy" id="40520"/>
    <lineage>
        <taxon>Bacteria</taxon>
        <taxon>Bacillati</taxon>
        <taxon>Bacillota</taxon>
        <taxon>Clostridia</taxon>
        <taxon>Lachnospirales</taxon>
        <taxon>Lachnospiraceae</taxon>
        <taxon>Blautia</taxon>
    </lineage>
</organism>
<dbReference type="GO" id="GO:0006164">
    <property type="term" value="P:purine nucleotide biosynthetic process"/>
    <property type="evidence" value="ECO:0007669"/>
    <property type="project" value="UniProtKB-KW"/>
</dbReference>
<feature type="domain" description="PurM-like C-terminal" evidence="7">
    <location>
        <begin position="443"/>
        <end position="594"/>
    </location>
</feature>
<dbReference type="SUPFAM" id="SSF55326">
    <property type="entry name" value="PurM N-terminal domain-like"/>
    <property type="match status" value="2"/>
</dbReference>
<evidence type="ECO:0000256" key="2">
    <source>
        <dbReference type="ARBA" id="ARBA00022723"/>
    </source>
</evidence>
<dbReference type="Pfam" id="PF13507">
    <property type="entry name" value="GATase_5"/>
    <property type="match status" value="1"/>
</dbReference>
<keyword evidence="3" id="KW-0547">Nucleotide-binding</keyword>
<dbReference type="Pfam" id="PF18072">
    <property type="entry name" value="FGAR-AT_linker"/>
    <property type="match status" value="1"/>
</dbReference>
<dbReference type="Gene3D" id="3.90.650.10">
    <property type="entry name" value="PurM-like C-terminal domain"/>
    <property type="match status" value="1"/>
</dbReference>
<evidence type="ECO:0000313" key="9">
    <source>
        <dbReference type="EMBL" id="RGR48634.1"/>
    </source>
</evidence>
<evidence type="ECO:0000256" key="1">
    <source>
        <dbReference type="ARBA" id="ARBA00022598"/>
    </source>
</evidence>
<dbReference type="GO" id="GO:0005524">
    <property type="term" value="F:ATP binding"/>
    <property type="evidence" value="ECO:0007669"/>
    <property type="project" value="UniProtKB-KW"/>
</dbReference>
<accession>A0A412EQI3</accession>
<keyword evidence="1 9" id="KW-0436">Ligase</keyword>
<evidence type="ECO:0000256" key="5">
    <source>
        <dbReference type="ARBA" id="ARBA00022840"/>
    </source>
</evidence>
<dbReference type="InterPro" id="IPR041609">
    <property type="entry name" value="PurL_linker"/>
</dbReference>
<evidence type="ECO:0000256" key="6">
    <source>
        <dbReference type="ARBA" id="ARBA00022842"/>
    </source>
</evidence>